<dbReference type="Pfam" id="PF01545">
    <property type="entry name" value="Cation_efflux"/>
    <property type="match status" value="1"/>
</dbReference>
<keyword evidence="7 9" id="KW-0472">Membrane</keyword>
<keyword evidence="4" id="KW-1003">Cell membrane</keyword>
<feature type="transmembrane region" description="Helical" evidence="9">
    <location>
        <begin position="7"/>
        <end position="26"/>
    </location>
</feature>
<gene>
    <name evidence="12" type="ORF">SAMN04515678_104157</name>
</gene>
<name>A0A1I1W8J5_9RHOB</name>
<evidence type="ECO:0000256" key="9">
    <source>
        <dbReference type="SAM" id="Phobius"/>
    </source>
</evidence>
<evidence type="ECO:0000256" key="2">
    <source>
        <dbReference type="ARBA" id="ARBA00008114"/>
    </source>
</evidence>
<evidence type="ECO:0000259" key="10">
    <source>
        <dbReference type="Pfam" id="PF01545"/>
    </source>
</evidence>
<evidence type="ECO:0000256" key="1">
    <source>
        <dbReference type="ARBA" id="ARBA00004651"/>
    </source>
</evidence>
<feature type="domain" description="Cation efflux protein cytoplasmic" evidence="11">
    <location>
        <begin position="207"/>
        <end position="284"/>
    </location>
</feature>
<dbReference type="Gene3D" id="1.20.1510.10">
    <property type="entry name" value="Cation efflux protein transmembrane domain"/>
    <property type="match status" value="1"/>
</dbReference>
<dbReference type="Pfam" id="PF16916">
    <property type="entry name" value="ZT_dimer"/>
    <property type="match status" value="1"/>
</dbReference>
<dbReference type="SUPFAM" id="SSF161111">
    <property type="entry name" value="Cation efflux protein transmembrane domain-like"/>
    <property type="match status" value="1"/>
</dbReference>
<feature type="transmembrane region" description="Helical" evidence="9">
    <location>
        <begin position="75"/>
        <end position="93"/>
    </location>
</feature>
<organism evidence="12 13">
    <name type="scientific">Roseivivax sediminis</name>
    <dbReference type="NCBI Taxonomy" id="936889"/>
    <lineage>
        <taxon>Bacteria</taxon>
        <taxon>Pseudomonadati</taxon>
        <taxon>Pseudomonadota</taxon>
        <taxon>Alphaproteobacteria</taxon>
        <taxon>Rhodobacterales</taxon>
        <taxon>Roseobacteraceae</taxon>
        <taxon>Roseivivax</taxon>
    </lineage>
</organism>
<dbReference type="InterPro" id="IPR050291">
    <property type="entry name" value="CDF_Transporter"/>
</dbReference>
<evidence type="ECO:0000313" key="12">
    <source>
        <dbReference type="EMBL" id="SFD90748.1"/>
    </source>
</evidence>
<dbReference type="InterPro" id="IPR036837">
    <property type="entry name" value="Cation_efflux_CTD_sf"/>
</dbReference>
<accession>A0A1I1W8J5</accession>
<dbReference type="RefSeq" id="WP_149755401.1">
    <property type="nucleotide sequence ID" value="NZ_FOMS01000004.1"/>
</dbReference>
<feature type="domain" description="Cation efflux protein transmembrane" evidence="10">
    <location>
        <begin position="9"/>
        <end position="202"/>
    </location>
</feature>
<comment type="similarity">
    <text evidence="2">Belongs to the cation diffusion facilitator (CDF) transporter (TC 2.A.4) family.</text>
</comment>
<keyword evidence="5 9" id="KW-0812">Transmembrane</keyword>
<dbReference type="OrthoDB" id="9806522at2"/>
<comment type="subcellular location">
    <subcellularLocation>
        <location evidence="1">Cell membrane</location>
        <topology evidence="1">Multi-pass membrane protein</topology>
    </subcellularLocation>
</comment>
<dbReference type="InterPro" id="IPR058533">
    <property type="entry name" value="Cation_efflux_TM"/>
</dbReference>
<keyword evidence="3" id="KW-0813">Transport</keyword>
<dbReference type="GO" id="GO:0015093">
    <property type="term" value="F:ferrous iron transmembrane transporter activity"/>
    <property type="evidence" value="ECO:0007669"/>
    <property type="project" value="TreeGrafter"/>
</dbReference>
<dbReference type="Proteomes" id="UP000325289">
    <property type="component" value="Unassembled WGS sequence"/>
</dbReference>
<dbReference type="EMBL" id="FOMS01000004">
    <property type="protein sequence ID" value="SFD90748.1"/>
    <property type="molecule type" value="Genomic_DNA"/>
</dbReference>
<dbReference type="PANTHER" id="PTHR43840:SF15">
    <property type="entry name" value="MITOCHONDRIAL METAL TRANSPORTER 1-RELATED"/>
    <property type="match status" value="1"/>
</dbReference>
<dbReference type="InterPro" id="IPR027469">
    <property type="entry name" value="Cation_efflux_TMD_sf"/>
</dbReference>
<dbReference type="AlphaFoldDB" id="A0A1I1W8J5"/>
<evidence type="ECO:0000259" key="11">
    <source>
        <dbReference type="Pfam" id="PF16916"/>
    </source>
</evidence>
<feature type="transmembrane region" description="Helical" evidence="9">
    <location>
        <begin position="105"/>
        <end position="129"/>
    </location>
</feature>
<feature type="transmembrane region" description="Helical" evidence="9">
    <location>
        <begin position="32"/>
        <end position="55"/>
    </location>
</feature>
<evidence type="ECO:0000256" key="4">
    <source>
        <dbReference type="ARBA" id="ARBA00022475"/>
    </source>
</evidence>
<evidence type="ECO:0000256" key="5">
    <source>
        <dbReference type="ARBA" id="ARBA00022692"/>
    </source>
</evidence>
<dbReference type="SUPFAM" id="SSF160240">
    <property type="entry name" value="Cation efflux protein cytoplasmic domain-like"/>
    <property type="match status" value="1"/>
</dbReference>
<evidence type="ECO:0000256" key="3">
    <source>
        <dbReference type="ARBA" id="ARBA00022448"/>
    </source>
</evidence>
<evidence type="ECO:0000313" key="13">
    <source>
        <dbReference type="Proteomes" id="UP000325289"/>
    </source>
</evidence>
<keyword evidence="13" id="KW-1185">Reference proteome</keyword>
<dbReference type="GO" id="GO:0006882">
    <property type="term" value="P:intracellular zinc ion homeostasis"/>
    <property type="evidence" value="ECO:0007669"/>
    <property type="project" value="TreeGrafter"/>
</dbReference>
<sequence length="295" mass="30595">MDTRTWLALASLGVGVGVFGLKLAAWRITGSLAILSDALESIVNIGTACIALWAVRVAARPPDAEHPYGHHKAEILSAVAEGVMVVLAALFILEEVWTGIGDPAGLGAPGLGIALIAVASAANGGWALVLMRQGRRLHSPALVADGRHLAADVATSAGVGTGVAAAALTGWAWIDPALAGAVAVYILVSGWRMIRASVSGLLDESVPSEEQDALHRIITESGAGAVEAHDIRTRHAGPARFVDFHLVVPGEMSVETAHVICDRIETAIRREIPGAQVTIHVEPEHKAHDSGALTI</sequence>
<keyword evidence="6 9" id="KW-1133">Transmembrane helix</keyword>
<dbReference type="PANTHER" id="PTHR43840">
    <property type="entry name" value="MITOCHONDRIAL METAL TRANSPORTER 1-RELATED"/>
    <property type="match status" value="1"/>
</dbReference>
<dbReference type="InterPro" id="IPR002524">
    <property type="entry name" value="Cation_efflux"/>
</dbReference>
<evidence type="ECO:0000256" key="8">
    <source>
        <dbReference type="ARBA" id="ARBA00068882"/>
    </source>
</evidence>
<proteinExistence type="inferred from homology"/>
<dbReference type="GO" id="GO:0015086">
    <property type="term" value="F:cadmium ion transmembrane transporter activity"/>
    <property type="evidence" value="ECO:0007669"/>
    <property type="project" value="TreeGrafter"/>
</dbReference>
<dbReference type="GO" id="GO:0015341">
    <property type="term" value="F:zinc efflux antiporter activity"/>
    <property type="evidence" value="ECO:0007669"/>
    <property type="project" value="TreeGrafter"/>
</dbReference>
<reference evidence="12 13" key="1">
    <citation type="submission" date="2016-10" db="EMBL/GenBank/DDBJ databases">
        <authorList>
            <person name="Varghese N."/>
            <person name="Submissions S."/>
        </authorList>
    </citation>
    <scope>NUCLEOTIDE SEQUENCE [LARGE SCALE GENOMIC DNA]</scope>
    <source>
        <strain evidence="13">YIM D21,KCTC 23444,ACCC 10710</strain>
    </source>
</reference>
<evidence type="ECO:0000256" key="6">
    <source>
        <dbReference type="ARBA" id="ARBA00022989"/>
    </source>
</evidence>
<dbReference type="Gene3D" id="3.30.70.1350">
    <property type="entry name" value="Cation efflux protein, cytoplasmic domain"/>
    <property type="match status" value="1"/>
</dbReference>
<evidence type="ECO:0000256" key="7">
    <source>
        <dbReference type="ARBA" id="ARBA00023136"/>
    </source>
</evidence>
<protein>
    <recommendedName>
        <fullName evidence="8">Protein p34</fullName>
    </recommendedName>
</protein>
<dbReference type="InterPro" id="IPR027470">
    <property type="entry name" value="Cation_efflux_CTD"/>
</dbReference>
<dbReference type="GO" id="GO:0005886">
    <property type="term" value="C:plasma membrane"/>
    <property type="evidence" value="ECO:0007669"/>
    <property type="project" value="UniProtKB-SubCell"/>
</dbReference>
<dbReference type="FunFam" id="3.30.70.1350:FF:000002">
    <property type="entry name" value="Ferrous-iron efflux pump FieF"/>
    <property type="match status" value="1"/>
</dbReference>
<dbReference type="NCBIfam" id="TIGR01297">
    <property type="entry name" value="CDF"/>
    <property type="match status" value="1"/>
</dbReference>